<evidence type="ECO:0000256" key="7">
    <source>
        <dbReference type="PIRSR" id="PIRSR600223-1"/>
    </source>
</evidence>
<feature type="active site" evidence="7">
    <location>
        <position position="76"/>
    </location>
</feature>
<dbReference type="InterPro" id="IPR019533">
    <property type="entry name" value="Peptidase_S26"/>
</dbReference>
<keyword evidence="8" id="KW-0472">Membrane</keyword>
<gene>
    <name evidence="10" type="ORF">SAMN05444487_107151</name>
</gene>
<dbReference type="InterPro" id="IPR019756">
    <property type="entry name" value="Pept_S26A_signal_pept_1_Ser-AS"/>
</dbReference>
<dbReference type="GO" id="GO:0009003">
    <property type="term" value="F:signal peptidase activity"/>
    <property type="evidence" value="ECO:0007669"/>
    <property type="project" value="UniProtKB-EC"/>
</dbReference>
<organism evidence="10 11">
    <name type="scientific">Marininema mesophilum</name>
    <dbReference type="NCBI Taxonomy" id="1048340"/>
    <lineage>
        <taxon>Bacteria</taxon>
        <taxon>Bacillati</taxon>
        <taxon>Bacillota</taxon>
        <taxon>Bacilli</taxon>
        <taxon>Bacillales</taxon>
        <taxon>Thermoactinomycetaceae</taxon>
        <taxon>Marininema</taxon>
    </lineage>
</organism>
<dbReference type="InterPro" id="IPR019758">
    <property type="entry name" value="Pept_S26A_signal_pept_1_CS"/>
</dbReference>
<dbReference type="OrthoDB" id="9802919at2"/>
<comment type="similarity">
    <text evidence="3 8">Belongs to the peptidase S26 family.</text>
</comment>
<evidence type="ECO:0000313" key="10">
    <source>
        <dbReference type="EMBL" id="SDW90103.1"/>
    </source>
</evidence>
<proteinExistence type="inferred from homology"/>
<dbReference type="PANTHER" id="PTHR43390:SF1">
    <property type="entry name" value="CHLOROPLAST PROCESSING PEPTIDASE"/>
    <property type="match status" value="1"/>
</dbReference>
<dbReference type="Pfam" id="PF10502">
    <property type="entry name" value="Peptidase_S26"/>
    <property type="match status" value="1"/>
</dbReference>
<evidence type="ECO:0000256" key="1">
    <source>
        <dbReference type="ARBA" id="ARBA00000677"/>
    </source>
</evidence>
<keyword evidence="6 8" id="KW-0378">Hydrolase</keyword>
<name>A0A1H2XB28_9BACL</name>
<dbReference type="PROSITE" id="PS00761">
    <property type="entry name" value="SPASE_I_3"/>
    <property type="match status" value="1"/>
</dbReference>
<keyword evidence="5 8" id="KW-0645">Protease</keyword>
<dbReference type="EMBL" id="FNNQ01000007">
    <property type="protein sequence ID" value="SDW90103.1"/>
    <property type="molecule type" value="Genomic_DNA"/>
</dbReference>
<evidence type="ECO:0000259" key="9">
    <source>
        <dbReference type="Pfam" id="PF10502"/>
    </source>
</evidence>
<keyword evidence="11" id="KW-1185">Reference proteome</keyword>
<dbReference type="SUPFAM" id="SSF51306">
    <property type="entry name" value="LexA/Signal peptidase"/>
    <property type="match status" value="1"/>
</dbReference>
<dbReference type="GO" id="GO:0006465">
    <property type="term" value="P:signal peptide processing"/>
    <property type="evidence" value="ECO:0007669"/>
    <property type="project" value="InterPro"/>
</dbReference>
<dbReference type="PROSITE" id="PS00501">
    <property type="entry name" value="SPASE_I_1"/>
    <property type="match status" value="1"/>
</dbReference>
<dbReference type="GO" id="GO:0004252">
    <property type="term" value="F:serine-type endopeptidase activity"/>
    <property type="evidence" value="ECO:0007669"/>
    <property type="project" value="InterPro"/>
</dbReference>
<evidence type="ECO:0000256" key="3">
    <source>
        <dbReference type="ARBA" id="ARBA00009370"/>
    </source>
</evidence>
<dbReference type="Proteomes" id="UP000198534">
    <property type="component" value="Unassembled WGS sequence"/>
</dbReference>
<dbReference type="InterPro" id="IPR036286">
    <property type="entry name" value="LexA/Signal_pep-like_sf"/>
</dbReference>
<feature type="transmembrane region" description="Helical" evidence="8">
    <location>
        <begin position="7"/>
        <end position="26"/>
    </location>
</feature>
<evidence type="ECO:0000256" key="4">
    <source>
        <dbReference type="ARBA" id="ARBA00013208"/>
    </source>
</evidence>
<dbReference type="AlphaFoldDB" id="A0A1H2XB28"/>
<feature type="domain" description="Peptidase S26" evidence="9">
    <location>
        <begin position="8"/>
        <end position="156"/>
    </location>
</feature>
<evidence type="ECO:0000256" key="8">
    <source>
        <dbReference type="RuleBase" id="RU362042"/>
    </source>
</evidence>
<comment type="catalytic activity">
    <reaction evidence="1 8">
        <text>Cleavage of hydrophobic, N-terminal signal or leader sequences from secreted and periplasmic proteins.</text>
        <dbReference type="EC" id="3.4.21.89"/>
    </reaction>
</comment>
<dbReference type="Gene3D" id="2.10.109.10">
    <property type="entry name" value="Umud Fragment, subunit A"/>
    <property type="match status" value="1"/>
</dbReference>
<dbReference type="GO" id="GO:0005886">
    <property type="term" value="C:plasma membrane"/>
    <property type="evidence" value="ECO:0007669"/>
    <property type="project" value="UniProtKB-SubCell"/>
</dbReference>
<dbReference type="CDD" id="cd06530">
    <property type="entry name" value="S26_SPase_I"/>
    <property type="match status" value="1"/>
</dbReference>
<comment type="subcellular location">
    <subcellularLocation>
        <location evidence="2">Cell membrane</location>
        <topology evidence="2">Single-pass type II membrane protein</topology>
    </subcellularLocation>
    <subcellularLocation>
        <location evidence="8">Membrane</location>
        <topology evidence="8">Single-pass type II membrane protein</topology>
    </subcellularLocation>
</comment>
<dbReference type="PANTHER" id="PTHR43390">
    <property type="entry name" value="SIGNAL PEPTIDASE I"/>
    <property type="match status" value="1"/>
</dbReference>
<dbReference type="STRING" id="1048340.SAMN05444487_107151"/>
<evidence type="ECO:0000256" key="6">
    <source>
        <dbReference type="ARBA" id="ARBA00022801"/>
    </source>
</evidence>
<dbReference type="PRINTS" id="PR00727">
    <property type="entry name" value="LEADERPTASE"/>
</dbReference>
<dbReference type="NCBIfam" id="TIGR02227">
    <property type="entry name" value="sigpep_I_bact"/>
    <property type="match status" value="1"/>
</dbReference>
<evidence type="ECO:0000256" key="2">
    <source>
        <dbReference type="ARBA" id="ARBA00004401"/>
    </source>
</evidence>
<keyword evidence="8" id="KW-1133">Transmembrane helix</keyword>
<dbReference type="InterPro" id="IPR000223">
    <property type="entry name" value="Pept_S26A_signal_pept_1"/>
</dbReference>
<protein>
    <recommendedName>
        <fullName evidence="4 8">Signal peptidase I</fullName>
        <ecNumber evidence="4 8">3.4.21.89</ecNumber>
    </recommendedName>
</protein>
<evidence type="ECO:0000256" key="5">
    <source>
        <dbReference type="ARBA" id="ARBA00022670"/>
    </source>
</evidence>
<feature type="active site" evidence="7">
    <location>
        <position position="35"/>
    </location>
</feature>
<accession>A0A1H2XB28</accession>
<sequence>MEKIVKIAIAIWSGMILIALFLFSFFDWSVITGSSMKPTFQSHDVILLQSNPKPSEIEKGDIITFQTKKTSIPYIKRVAALTGDQVEEKNQRIYVNSQPIRNCGWQKQKVSSFPSIYIPEQHIFVLGDNLTQSIDSRTLGPISYQAVDEKVVAIIWPLSRFHLFK</sequence>
<keyword evidence="8" id="KW-0812">Transmembrane</keyword>
<evidence type="ECO:0000313" key="11">
    <source>
        <dbReference type="Proteomes" id="UP000198534"/>
    </source>
</evidence>
<reference evidence="10 11" key="1">
    <citation type="submission" date="2016-10" db="EMBL/GenBank/DDBJ databases">
        <authorList>
            <person name="de Groot N.N."/>
        </authorList>
    </citation>
    <scope>NUCLEOTIDE SEQUENCE [LARGE SCALE GENOMIC DNA]</scope>
    <source>
        <strain evidence="10 11">DSM 45610</strain>
    </source>
</reference>
<dbReference type="RefSeq" id="WP_091739306.1">
    <property type="nucleotide sequence ID" value="NZ_FNNQ01000007.1"/>
</dbReference>
<dbReference type="EC" id="3.4.21.89" evidence="4 8"/>